<evidence type="ECO:0000313" key="3">
    <source>
        <dbReference type="Proteomes" id="UP000216475"/>
    </source>
</evidence>
<reference evidence="2 3" key="1">
    <citation type="submission" date="2017-07" db="EMBL/GenBank/DDBJ databases">
        <title>Isolation and whole genome analysis of endospore-forming bacteria from heroin.</title>
        <authorList>
            <person name="Kalinowski J."/>
            <person name="Ahrens B."/>
            <person name="Al-Dilaimi A."/>
            <person name="Winkler A."/>
            <person name="Wibberg D."/>
            <person name="Schleenbecker U."/>
            <person name="Ruckert C."/>
            <person name="Wolfel R."/>
            <person name="Grass G."/>
        </authorList>
    </citation>
    <scope>NUCLEOTIDE SEQUENCE [LARGE SCALE GENOMIC DNA]</scope>
    <source>
        <strain evidence="2 3">7509</strain>
    </source>
</reference>
<dbReference type="Pfam" id="PF00670">
    <property type="entry name" value="AdoHcyase_NAD"/>
    <property type="match status" value="1"/>
</dbReference>
<dbReference type="AlphaFoldDB" id="A0A268HCU9"/>
<sequence>MTTELTIAVLGGDARYLEMIRSLQCNANASVFAVGFEQISQSFTGGIQRELEDIDPQSLDAVILPIPGVGSNGQIETVFSDKNIQLTESWIDRLPKDCVIFTGITNDYLTELFEKRNLRLVSLFDRDDIAIYNSIPTAEGAIMTAIKHTDFTIHGSNVVVLGFGRVGISVASKFNALGAIVQVGSIHDADIARISEMGMRAFFLDRLPEKVKDTDILINTIPALVVKRAIIEQLPVQTLIIDLASKPGGVDFDYAKKRGIEAIHALSLPGIVAPKTAGNILSVVIKQILINS</sequence>
<dbReference type="Gene3D" id="3.40.50.720">
    <property type="entry name" value="NAD(P)-binding Rossmann-like Domain"/>
    <property type="match status" value="2"/>
</dbReference>
<organism evidence="2 3">
    <name type="scientific">Terribacillus saccharophilus</name>
    <dbReference type="NCBI Taxonomy" id="361277"/>
    <lineage>
        <taxon>Bacteria</taxon>
        <taxon>Bacillati</taxon>
        <taxon>Bacillota</taxon>
        <taxon>Bacilli</taxon>
        <taxon>Bacillales</taxon>
        <taxon>Bacillaceae</taxon>
        <taxon>Terribacillus</taxon>
    </lineage>
</organism>
<dbReference type="InterPro" id="IPR031629">
    <property type="entry name" value="DpaA_N"/>
</dbReference>
<name>A0A268HCU9_9BACI</name>
<dbReference type="InterPro" id="IPR036291">
    <property type="entry name" value="NAD(P)-bd_dom_sf"/>
</dbReference>
<dbReference type="EMBL" id="NPBH01000039">
    <property type="protein sequence ID" value="PAE07664.1"/>
    <property type="molecule type" value="Genomic_DNA"/>
</dbReference>
<feature type="domain" description="S-adenosyl-L-homocysteine hydrolase NAD binding" evidence="1">
    <location>
        <begin position="133"/>
        <end position="248"/>
    </location>
</feature>
<evidence type="ECO:0000259" key="1">
    <source>
        <dbReference type="SMART" id="SM00997"/>
    </source>
</evidence>
<evidence type="ECO:0000313" key="2">
    <source>
        <dbReference type="EMBL" id="PAE07664.1"/>
    </source>
</evidence>
<proteinExistence type="predicted"/>
<protein>
    <submittedName>
        <fullName evidence="2">Dipicolinic acid synthetase subunit A</fullName>
    </submittedName>
</protein>
<dbReference type="SUPFAM" id="SSF51735">
    <property type="entry name" value="NAD(P)-binding Rossmann-fold domains"/>
    <property type="match status" value="1"/>
</dbReference>
<accession>A0A268HCU9</accession>
<dbReference type="NCBIfam" id="TIGR02853">
    <property type="entry name" value="spore_dpaA"/>
    <property type="match status" value="1"/>
</dbReference>
<dbReference type="Proteomes" id="UP000216475">
    <property type="component" value="Unassembled WGS sequence"/>
</dbReference>
<dbReference type="InterPro" id="IPR015878">
    <property type="entry name" value="Ado_hCys_hydrolase_NAD-bd"/>
</dbReference>
<dbReference type="NCBIfam" id="NF006162">
    <property type="entry name" value="PRK08306.1"/>
    <property type="match status" value="1"/>
</dbReference>
<dbReference type="InterPro" id="IPR014215">
    <property type="entry name" value="Dipicolinic_acid_synth_A"/>
</dbReference>
<comment type="caution">
    <text evidence="2">The sequence shown here is derived from an EMBL/GenBank/DDBJ whole genome shotgun (WGS) entry which is preliminary data.</text>
</comment>
<dbReference type="Pfam" id="PF16924">
    <property type="entry name" value="DpaA_N"/>
    <property type="match status" value="1"/>
</dbReference>
<gene>
    <name evidence="2" type="primary">dpaA</name>
    <name evidence="2" type="ORF">CHI12_09810</name>
</gene>
<dbReference type="SMART" id="SM00997">
    <property type="entry name" value="AdoHcyase_NAD"/>
    <property type="match status" value="1"/>
</dbReference>
<dbReference type="RefSeq" id="WP_095270221.1">
    <property type="nucleotide sequence ID" value="NZ_NPBH01000039.1"/>
</dbReference>